<keyword evidence="2" id="KW-0732">Signal</keyword>
<gene>
    <name evidence="4" type="primary">LOC127565944</name>
</gene>
<feature type="compositionally biased region" description="Basic and acidic residues" evidence="1">
    <location>
        <begin position="329"/>
        <end position="346"/>
    </location>
</feature>
<protein>
    <submittedName>
        <fullName evidence="4">Uncharacterized protein LOC127565944</fullName>
    </submittedName>
</protein>
<dbReference type="OrthoDB" id="8045224at2759"/>
<accession>A0A9C6T1H5</accession>
<evidence type="ECO:0000256" key="1">
    <source>
        <dbReference type="SAM" id="MobiDB-lite"/>
    </source>
</evidence>
<dbReference type="GeneID" id="127565944"/>
<feature type="signal peptide" evidence="2">
    <location>
        <begin position="1"/>
        <end position="23"/>
    </location>
</feature>
<sequence length="375" mass="43111">MNWQLWTAVLLLAWIGAANQVEAAKKRKTEVIQIWQPQELKPSYASRQLDYPIYVPRVSGGYRRGQGRRVRAKAASTVTTTTQRPIVRVWNSFVRSVQPNFGFRNLTNPLTNLFNNGNANIIETVPLQAIYNDQKEQEQQQELEQDDSEATTQSPSKRKRKRRKQQKRRPVYDSAEQDDDPYGYYGGSSLPIALPHQQPMYYYPNLENYYDLRRLQAYNDYAQHASYYDPSYYEESPVEDEQPQYESEENVRKLNGKKYAILRPLALAIKVPNNDASVAAIDEVLDDDRLATNDEDAANEADVVATEGASDDSASTLSESMRNAIGTYMRDDQRNRERQRQAEKVEAQGIAKIRPRNRHSVPIAERLVNASNKRQ</sequence>
<evidence type="ECO:0000313" key="3">
    <source>
        <dbReference type="Proteomes" id="UP000515160"/>
    </source>
</evidence>
<feature type="chain" id="PRO_5039278616" evidence="2">
    <location>
        <begin position="24"/>
        <end position="375"/>
    </location>
</feature>
<feature type="compositionally biased region" description="Basic residues" evidence="1">
    <location>
        <begin position="156"/>
        <end position="169"/>
    </location>
</feature>
<reference evidence="4" key="1">
    <citation type="submission" date="2025-08" db="UniProtKB">
        <authorList>
            <consortium name="RefSeq"/>
        </authorList>
    </citation>
    <scope>IDENTIFICATION</scope>
    <source>
        <strain evidence="4">15112-1751.03</strain>
        <tissue evidence="4">Whole Adult</tissue>
    </source>
</reference>
<feature type="compositionally biased region" description="Acidic residues" evidence="1">
    <location>
        <begin position="139"/>
        <end position="149"/>
    </location>
</feature>
<dbReference type="Proteomes" id="UP000515160">
    <property type="component" value="Chromosome 2R"/>
</dbReference>
<dbReference type="AlphaFoldDB" id="A0A9C6T1H5"/>
<name>A0A9C6T1H5_DROAB</name>
<proteinExistence type="predicted"/>
<feature type="region of interest" description="Disordered" evidence="1">
    <location>
        <begin position="135"/>
        <end position="183"/>
    </location>
</feature>
<evidence type="ECO:0000313" key="4">
    <source>
        <dbReference type="RefSeq" id="XP_051862864.1"/>
    </source>
</evidence>
<keyword evidence="3" id="KW-1185">Reference proteome</keyword>
<organism evidence="3 4">
    <name type="scientific">Drosophila albomicans</name>
    <name type="common">Fruit fly</name>
    <dbReference type="NCBI Taxonomy" id="7291"/>
    <lineage>
        <taxon>Eukaryota</taxon>
        <taxon>Metazoa</taxon>
        <taxon>Ecdysozoa</taxon>
        <taxon>Arthropoda</taxon>
        <taxon>Hexapoda</taxon>
        <taxon>Insecta</taxon>
        <taxon>Pterygota</taxon>
        <taxon>Neoptera</taxon>
        <taxon>Endopterygota</taxon>
        <taxon>Diptera</taxon>
        <taxon>Brachycera</taxon>
        <taxon>Muscomorpha</taxon>
        <taxon>Ephydroidea</taxon>
        <taxon>Drosophilidae</taxon>
        <taxon>Drosophila</taxon>
    </lineage>
</organism>
<feature type="region of interest" description="Disordered" evidence="1">
    <location>
        <begin position="327"/>
        <end position="375"/>
    </location>
</feature>
<evidence type="ECO:0000256" key="2">
    <source>
        <dbReference type="SAM" id="SignalP"/>
    </source>
</evidence>
<dbReference type="RefSeq" id="XP_051862864.1">
    <property type="nucleotide sequence ID" value="XM_052006904.1"/>
</dbReference>